<evidence type="ECO:0000256" key="2">
    <source>
        <dbReference type="SAM" id="SignalP"/>
    </source>
</evidence>
<name>A0ABW3P203_9SPHN</name>
<organism evidence="3 4">
    <name type="scientific">Sphingobium olei</name>
    <dbReference type="NCBI Taxonomy" id="420955"/>
    <lineage>
        <taxon>Bacteria</taxon>
        <taxon>Pseudomonadati</taxon>
        <taxon>Pseudomonadota</taxon>
        <taxon>Alphaproteobacteria</taxon>
        <taxon>Sphingomonadales</taxon>
        <taxon>Sphingomonadaceae</taxon>
        <taxon>Sphingobium</taxon>
    </lineage>
</organism>
<reference evidence="4" key="1">
    <citation type="journal article" date="2019" name="Int. J. Syst. Evol. Microbiol.">
        <title>The Global Catalogue of Microorganisms (GCM) 10K type strain sequencing project: providing services to taxonomists for standard genome sequencing and annotation.</title>
        <authorList>
            <consortium name="The Broad Institute Genomics Platform"/>
            <consortium name="The Broad Institute Genome Sequencing Center for Infectious Disease"/>
            <person name="Wu L."/>
            <person name="Ma J."/>
        </authorList>
    </citation>
    <scope>NUCLEOTIDE SEQUENCE [LARGE SCALE GENOMIC DNA]</scope>
    <source>
        <strain evidence="4">CCUG 54329</strain>
    </source>
</reference>
<keyword evidence="4" id="KW-1185">Reference proteome</keyword>
<evidence type="ECO:0000313" key="3">
    <source>
        <dbReference type="EMBL" id="MFD1105710.1"/>
    </source>
</evidence>
<dbReference type="Proteomes" id="UP001597203">
    <property type="component" value="Unassembled WGS sequence"/>
</dbReference>
<feature type="chain" id="PRO_5045418730" evidence="2">
    <location>
        <begin position="21"/>
        <end position="131"/>
    </location>
</feature>
<dbReference type="RefSeq" id="WP_380911721.1">
    <property type="nucleotide sequence ID" value="NZ_JBHTLS010000127.1"/>
</dbReference>
<feature type="compositionally biased region" description="Pro residues" evidence="1">
    <location>
        <begin position="122"/>
        <end position="131"/>
    </location>
</feature>
<evidence type="ECO:0000256" key="1">
    <source>
        <dbReference type="SAM" id="MobiDB-lite"/>
    </source>
</evidence>
<proteinExistence type="predicted"/>
<evidence type="ECO:0000313" key="4">
    <source>
        <dbReference type="Proteomes" id="UP001597203"/>
    </source>
</evidence>
<feature type="signal peptide" evidence="2">
    <location>
        <begin position="1"/>
        <end position="20"/>
    </location>
</feature>
<dbReference type="EMBL" id="JBHTLS010000127">
    <property type="protein sequence ID" value="MFD1105710.1"/>
    <property type="molecule type" value="Genomic_DNA"/>
</dbReference>
<protein>
    <submittedName>
        <fullName evidence="3">Uncharacterized protein</fullName>
    </submittedName>
</protein>
<accession>A0ABW3P203</accession>
<sequence>MIVRSAFLIAAAALSAPALAAGPAAPTKAQLDTAAFHLKVLMSALQSKEVDDPIKNALFVCFYENPFGKVSDATTKVLAGNKLDAKDPNKVLTVMAGVCGFRPGGTAPPPPGVPPKGAAPKSGPPQKPKSR</sequence>
<gene>
    <name evidence="3" type="ORF">ACFQ24_12625</name>
</gene>
<comment type="caution">
    <text evidence="3">The sequence shown here is derived from an EMBL/GenBank/DDBJ whole genome shotgun (WGS) entry which is preliminary data.</text>
</comment>
<feature type="region of interest" description="Disordered" evidence="1">
    <location>
        <begin position="103"/>
        <end position="131"/>
    </location>
</feature>
<keyword evidence="2" id="KW-0732">Signal</keyword>